<evidence type="ECO:0000313" key="2">
    <source>
        <dbReference type="EMBL" id="RVU30403.1"/>
    </source>
</evidence>
<dbReference type="AlphaFoldDB" id="A0A437Q7P0"/>
<name>A0A437Q7P0_9GAMM</name>
<dbReference type="Proteomes" id="UP000282818">
    <property type="component" value="Unassembled WGS sequence"/>
</dbReference>
<evidence type="ECO:0000313" key="3">
    <source>
        <dbReference type="Proteomes" id="UP000282818"/>
    </source>
</evidence>
<dbReference type="Gene3D" id="2.40.10.220">
    <property type="entry name" value="predicted glycosyltransferase like domains"/>
    <property type="match status" value="1"/>
</dbReference>
<proteinExistence type="predicted"/>
<protein>
    <submittedName>
        <fullName evidence="2">PilZ domain-containing protein</fullName>
    </submittedName>
</protein>
<dbReference type="EMBL" id="SACQ01000005">
    <property type="protein sequence ID" value="RVU30403.1"/>
    <property type="molecule type" value="Genomic_DNA"/>
</dbReference>
<organism evidence="2 3">
    <name type="scientific">Neptunomonas marina</name>
    <dbReference type="NCBI Taxonomy" id="1815562"/>
    <lineage>
        <taxon>Bacteria</taxon>
        <taxon>Pseudomonadati</taxon>
        <taxon>Pseudomonadota</taxon>
        <taxon>Gammaproteobacteria</taxon>
        <taxon>Oceanospirillales</taxon>
        <taxon>Oceanospirillaceae</taxon>
        <taxon>Neptunomonas</taxon>
    </lineage>
</organism>
<reference evidence="2 3" key="1">
    <citation type="submission" date="2019-01" db="EMBL/GenBank/DDBJ databases">
        <authorList>
            <person name="Chen W.-M."/>
        </authorList>
    </citation>
    <scope>NUCLEOTIDE SEQUENCE [LARGE SCALE GENOMIC DNA]</scope>
    <source>
        <strain evidence="2 3">HPM-16</strain>
    </source>
</reference>
<feature type="domain" description="PilZ" evidence="1">
    <location>
        <begin position="15"/>
        <end position="108"/>
    </location>
</feature>
<dbReference type="RefSeq" id="WP_127694599.1">
    <property type="nucleotide sequence ID" value="NZ_SACQ01000005.1"/>
</dbReference>
<sequence length="125" mass="14411">MKPVIEFEEDANHPRQNYRVKPMPNDPIKLLVAGREMEIIDLSVKGVAFRYAGETKQSSYPIELLISVGRRYQVACELRIVRHQDDIVSGVFEALSARDETVLNKLVMALQRRDIREATKRKDDN</sequence>
<keyword evidence="3" id="KW-1185">Reference proteome</keyword>
<gene>
    <name evidence="2" type="ORF">EOE65_12235</name>
</gene>
<evidence type="ECO:0000259" key="1">
    <source>
        <dbReference type="Pfam" id="PF07238"/>
    </source>
</evidence>
<comment type="caution">
    <text evidence="2">The sequence shown here is derived from an EMBL/GenBank/DDBJ whole genome shotgun (WGS) entry which is preliminary data.</text>
</comment>
<dbReference type="GO" id="GO:0035438">
    <property type="term" value="F:cyclic-di-GMP binding"/>
    <property type="evidence" value="ECO:0007669"/>
    <property type="project" value="InterPro"/>
</dbReference>
<accession>A0A437Q7P0</accession>
<dbReference type="Pfam" id="PF07238">
    <property type="entry name" value="PilZ"/>
    <property type="match status" value="1"/>
</dbReference>
<dbReference type="InterPro" id="IPR009875">
    <property type="entry name" value="PilZ_domain"/>
</dbReference>